<dbReference type="EMBL" id="WMBE01000002">
    <property type="protein sequence ID" value="MDG0866937.1"/>
    <property type="molecule type" value="Genomic_DNA"/>
</dbReference>
<dbReference type="SUPFAM" id="SSF52833">
    <property type="entry name" value="Thioredoxin-like"/>
    <property type="match status" value="1"/>
</dbReference>
<dbReference type="PANTHER" id="PTHR13887">
    <property type="entry name" value="GLUTATHIONE S-TRANSFERASE KAPPA"/>
    <property type="match status" value="1"/>
</dbReference>
<evidence type="ECO:0000256" key="5">
    <source>
        <dbReference type="ARBA" id="ARBA00023284"/>
    </source>
</evidence>
<evidence type="ECO:0000256" key="2">
    <source>
        <dbReference type="ARBA" id="ARBA00022729"/>
    </source>
</evidence>
<organism evidence="8 9">
    <name type="scientific">Candidatus Lucifugimonas marina</name>
    <dbReference type="NCBI Taxonomy" id="3038979"/>
    <lineage>
        <taxon>Bacteria</taxon>
        <taxon>Bacillati</taxon>
        <taxon>Chloroflexota</taxon>
        <taxon>Dehalococcoidia</taxon>
        <taxon>SAR202 cluster</taxon>
        <taxon>Candidatus Lucifugimonadales</taxon>
        <taxon>Candidatus Lucifugimonadaceae</taxon>
        <taxon>Candidatus Lucifugimonas</taxon>
    </lineage>
</organism>
<keyword evidence="2" id="KW-0732">Signal</keyword>
<dbReference type="Pfam" id="PF13462">
    <property type="entry name" value="Thioredoxin_4"/>
    <property type="match status" value="1"/>
</dbReference>
<evidence type="ECO:0000256" key="4">
    <source>
        <dbReference type="ARBA" id="ARBA00023157"/>
    </source>
</evidence>
<evidence type="ECO:0000256" key="1">
    <source>
        <dbReference type="ARBA" id="ARBA00005791"/>
    </source>
</evidence>
<gene>
    <name evidence="7" type="ORF">GKO46_07615</name>
    <name evidence="8" type="ORF">GKO48_01620</name>
</gene>
<evidence type="ECO:0000313" key="8">
    <source>
        <dbReference type="EMBL" id="WFG38355.1"/>
    </source>
</evidence>
<dbReference type="AlphaFoldDB" id="A0AAJ5ZFF7"/>
<keyword evidence="4" id="KW-1015">Disulfide bond</keyword>
<keyword evidence="9" id="KW-1185">Reference proteome</keyword>
<feature type="domain" description="Thioredoxin-like fold" evidence="6">
    <location>
        <begin position="4"/>
        <end position="129"/>
    </location>
</feature>
<protein>
    <submittedName>
        <fullName evidence="8">Thioredoxin domain-containing protein</fullName>
    </submittedName>
</protein>
<evidence type="ECO:0000256" key="3">
    <source>
        <dbReference type="ARBA" id="ARBA00023002"/>
    </source>
</evidence>
<reference evidence="9 10" key="1">
    <citation type="submission" date="2019-11" db="EMBL/GenBank/DDBJ databases">
        <authorList>
            <person name="Cho J.-C."/>
        </authorList>
    </citation>
    <scope>NUCLEOTIDE SEQUENCE [LARGE SCALE GENOMIC DNA]</scope>
    <source>
        <strain evidence="8 9">JH1073</strain>
        <strain evidence="7 10">JH702</strain>
    </source>
</reference>
<dbReference type="PANTHER" id="PTHR13887:SF14">
    <property type="entry name" value="DISULFIDE BOND FORMATION PROTEIN D"/>
    <property type="match status" value="1"/>
</dbReference>
<keyword evidence="5" id="KW-0676">Redox-active center</keyword>
<dbReference type="Proteomes" id="UP001321249">
    <property type="component" value="Unassembled WGS sequence"/>
</dbReference>
<evidence type="ECO:0000313" key="7">
    <source>
        <dbReference type="EMBL" id="MDG0866937.1"/>
    </source>
</evidence>
<comment type="similarity">
    <text evidence="1">Belongs to the thioredoxin family. DsbA subfamily.</text>
</comment>
<dbReference type="EMBL" id="CP046147">
    <property type="protein sequence ID" value="WFG38355.1"/>
    <property type="molecule type" value="Genomic_DNA"/>
</dbReference>
<proteinExistence type="inferred from homology"/>
<accession>A0AAJ5ZFF7</accession>
<evidence type="ECO:0000313" key="9">
    <source>
        <dbReference type="Proteomes" id="UP001219901"/>
    </source>
</evidence>
<name>A0AAJ5ZFF7_9CHLR</name>
<reference evidence="9" key="3">
    <citation type="submission" date="2023-06" db="EMBL/GenBank/DDBJ databases">
        <title>Pangenomics reveal diversification of enzyme families and niche specialization in globally abundant SAR202 bacteria.</title>
        <authorList>
            <person name="Saw J.H.W."/>
        </authorList>
    </citation>
    <scope>NUCLEOTIDE SEQUENCE [LARGE SCALE GENOMIC DNA]</scope>
    <source>
        <strain evidence="9">JH1073</strain>
    </source>
</reference>
<reference evidence="8" key="2">
    <citation type="journal article" date="2023" name="Nat. Commun.">
        <title>Cultivation of marine bacteria of the SAR202 clade.</title>
        <authorList>
            <person name="Lim Y."/>
            <person name="Seo J.H."/>
            <person name="Giovannoni S.J."/>
            <person name="Kang I."/>
            <person name="Cho J.C."/>
        </authorList>
    </citation>
    <scope>NUCLEOTIDE SEQUENCE</scope>
    <source>
        <strain evidence="8">JH1073</strain>
    </source>
</reference>
<dbReference type="Gene3D" id="3.40.30.10">
    <property type="entry name" value="Glutaredoxin"/>
    <property type="match status" value="1"/>
</dbReference>
<keyword evidence="3" id="KW-0560">Oxidoreductase</keyword>
<evidence type="ECO:0000259" key="6">
    <source>
        <dbReference type="Pfam" id="PF13462"/>
    </source>
</evidence>
<dbReference type="InterPro" id="IPR036249">
    <property type="entry name" value="Thioredoxin-like_sf"/>
</dbReference>
<dbReference type="Proteomes" id="UP001219901">
    <property type="component" value="Chromosome"/>
</dbReference>
<dbReference type="InterPro" id="IPR012336">
    <property type="entry name" value="Thioredoxin-like_fold"/>
</dbReference>
<sequence length="143" mass="16201">MGQQIIREYVNTGRVNILYRHFPFLGPESTRAAEASECAAEQGRFHEYEETVFYNWDGVNEGTYSDANLRIFAEMTGLFMDQFDTCMSTNKYLAKVNADIKAAEELGVRSTPSLFLNGEKLENAPDYGYYRVRIEQALAEVGG</sequence>
<dbReference type="GO" id="GO:0016491">
    <property type="term" value="F:oxidoreductase activity"/>
    <property type="evidence" value="ECO:0007669"/>
    <property type="project" value="UniProtKB-KW"/>
</dbReference>
<evidence type="ECO:0000313" key="10">
    <source>
        <dbReference type="Proteomes" id="UP001321249"/>
    </source>
</evidence>